<dbReference type="Proteomes" id="UP001208570">
    <property type="component" value="Unassembled WGS sequence"/>
</dbReference>
<keyword evidence="3" id="KW-0677">Repeat</keyword>
<dbReference type="PROSITE" id="PS00028">
    <property type="entry name" value="ZINC_FINGER_C2H2_1"/>
    <property type="match status" value="7"/>
</dbReference>
<keyword evidence="12" id="KW-1185">Reference proteome</keyword>
<feature type="compositionally biased region" description="Polar residues" evidence="8">
    <location>
        <begin position="414"/>
        <end position="423"/>
    </location>
</feature>
<dbReference type="InterPro" id="IPR000210">
    <property type="entry name" value="BTB/POZ_dom"/>
</dbReference>
<organism evidence="11 12">
    <name type="scientific">Paralvinella palmiformis</name>
    <dbReference type="NCBI Taxonomy" id="53620"/>
    <lineage>
        <taxon>Eukaryota</taxon>
        <taxon>Metazoa</taxon>
        <taxon>Spiralia</taxon>
        <taxon>Lophotrochozoa</taxon>
        <taxon>Annelida</taxon>
        <taxon>Polychaeta</taxon>
        <taxon>Sedentaria</taxon>
        <taxon>Canalipalpata</taxon>
        <taxon>Terebellida</taxon>
        <taxon>Terebelliformia</taxon>
        <taxon>Alvinellidae</taxon>
        <taxon>Paralvinella</taxon>
    </lineage>
</organism>
<feature type="region of interest" description="Disordered" evidence="8">
    <location>
        <begin position="247"/>
        <end position="335"/>
    </location>
</feature>
<dbReference type="InterPro" id="IPR013087">
    <property type="entry name" value="Znf_C2H2_type"/>
</dbReference>
<dbReference type="FunFam" id="3.30.160.60:FF:000630">
    <property type="entry name" value="Zinc finger protein 180"/>
    <property type="match status" value="1"/>
</dbReference>
<evidence type="ECO:0000313" key="12">
    <source>
        <dbReference type="Proteomes" id="UP001208570"/>
    </source>
</evidence>
<evidence type="ECO:0000259" key="10">
    <source>
        <dbReference type="PROSITE" id="PS50157"/>
    </source>
</evidence>
<feature type="compositionally biased region" description="Basic residues" evidence="8">
    <location>
        <begin position="376"/>
        <end position="385"/>
    </location>
</feature>
<evidence type="ECO:0000256" key="4">
    <source>
        <dbReference type="ARBA" id="ARBA00022771"/>
    </source>
</evidence>
<protein>
    <submittedName>
        <fullName evidence="11">Uncharacterized protein</fullName>
    </submittedName>
</protein>
<feature type="domain" description="C2H2-type" evidence="10">
    <location>
        <begin position="538"/>
        <end position="565"/>
    </location>
</feature>
<keyword evidence="4 7" id="KW-0863">Zinc-finger</keyword>
<dbReference type="PANTHER" id="PTHR24403:SF67">
    <property type="entry name" value="FI01116P-RELATED"/>
    <property type="match status" value="1"/>
</dbReference>
<dbReference type="GO" id="GO:0005634">
    <property type="term" value="C:nucleus"/>
    <property type="evidence" value="ECO:0007669"/>
    <property type="project" value="UniProtKB-SubCell"/>
</dbReference>
<dbReference type="PROSITE" id="PS00354">
    <property type="entry name" value="HMGI_Y"/>
    <property type="match status" value="1"/>
</dbReference>
<keyword evidence="5" id="KW-0862">Zinc</keyword>
<feature type="domain" description="C2H2-type" evidence="10">
    <location>
        <begin position="510"/>
        <end position="537"/>
    </location>
</feature>
<dbReference type="InterPro" id="IPR050688">
    <property type="entry name" value="Zinc_finger/UBP_domain"/>
</dbReference>
<proteinExistence type="predicted"/>
<feature type="domain" description="C2H2-type" evidence="10">
    <location>
        <begin position="782"/>
        <end position="810"/>
    </location>
</feature>
<feature type="region of interest" description="Disordered" evidence="8">
    <location>
        <begin position="140"/>
        <end position="173"/>
    </location>
</feature>
<dbReference type="EMBL" id="JAODUP010001156">
    <property type="protein sequence ID" value="KAK2141129.1"/>
    <property type="molecule type" value="Genomic_DNA"/>
</dbReference>
<feature type="domain" description="C2H2-type" evidence="10">
    <location>
        <begin position="811"/>
        <end position="839"/>
    </location>
</feature>
<evidence type="ECO:0000256" key="2">
    <source>
        <dbReference type="ARBA" id="ARBA00022723"/>
    </source>
</evidence>
<dbReference type="PROSITE" id="PS50097">
    <property type="entry name" value="BTB"/>
    <property type="match status" value="1"/>
</dbReference>
<accession>A0AAD9MS84</accession>
<comment type="caution">
    <text evidence="11">The sequence shown here is derived from an EMBL/GenBank/DDBJ whole genome shotgun (WGS) entry which is preliminary data.</text>
</comment>
<sequence length="1222" mass="137304">MAAQMEEMSSSHSRVLSSGIYQLLLQRRMLDVTITCGGEAIMAHKAVLVSYSKFLDTVFAGQGDDCDVLNMDNLGLEFEAIRAVIFFMYKGVVDTERCGDAAFQQAAKVLCVDVSTESSAATIKPEAPVPSIIATSPQVVKSTAEPEQTPSATVQPGRSVTSKPGKLTSKPPLKNKMVDQYTMTEQSRITKLSREVQTDYKITGLPSESEAEQKKKKSKNAYVQTDFSPLKLSPELQNKPRILVDSAIEKSVGDKPEAKVVEKEEDDLATEKTVKTPPPAVKVKRRPGRPPKSLNEEKKPPSPKEDIVKEEELDKELMSPDSCDPVTPVRTSMRKRKISAKLKDNLEGNDLLQEILKPRMVASVTKSKESLTPTPKRGRGRPRKYPPKETPEQPKNVKASPSEMKKLIVKLTRTETVPENDSASADDVHVNPEEDKDIEGEAKTDAESHVKDPDFSGGRSPGGCPERVRRRPRGYNIRLLRSRGLSVRAKSDLHSENKRYLWKRTEDGAYRCLLCDWQRESSRSLTVHLRIHLGEKPFVCDICNKAFRTTDKLRDHVRTHTGERPFSCPICSRGFSTRKNMARHKEIHQRDNPLNKCYLCEECGARFYSVKRLNSHIRRRHGILLKKRIPCQITDCDFTAGDKKTMIYHLAEVHGHALPAELVTVCNVCGASVRKSSLRMHMMIHAAKNIKCEHCNFVTQYTQTLKGHMRRLHGINLDGTPAVRPYVCDICPEAYFSRQQLTYHKMRHAGEKPHLCPICNFRTVDKGSMNMHIRTHTGVMPYRCKHCEKCFKQSSALSWHVKTVHMGLRRFTCTDCDKHYVNKKDLHAHRFSKHLYIKPFSCSMCSYSCTKKDYMITHIEKAHGSEYIPEDLKDMKQILNAVTKLEDISQSNEDQFADAPSGQSDGTLTTVAQFAGSEISSIENSTNNIPLLIVSENTLKDLLVPQSGVDVQTKLEDQPDLMPQSEIKCEDITPKSEATDDRQEQHTDSDLALQQVPRDKNVQDTSANYRVQNDEEHKHIIQVTEDTKDENIIWSVETTRQQIGDSKVDIGNSNPTALVPVDPDSVGVIQSPEIGELTYQQEALQPEECPVFQRGHDVDGALVAETATKQNDAEGVGSEARPAEEDGYQLQLLETGQEPDTHPDEYAEEQQFVEITEEQLRMSDGRFIVVDESLPGEQQVIMITGNKQLVLEPGQQLLQADGESLIIMSEEQATMVASQGEM</sequence>
<name>A0AAD9MS84_9ANNE</name>
<dbReference type="Gene3D" id="3.30.710.10">
    <property type="entry name" value="Potassium Channel Kv1.1, Chain A"/>
    <property type="match status" value="1"/>
</dbReference>
<evidence type="ECO:0000313" key="11">
    <source>
        <dbReference type="EMBL" id="KAK2141129.1"/>
    </source>
</evidence>
<dbReference type="GO" id="GO:0045944">
    <property type="term" value="P:positive regulation of transcription by RNA polymerase II"/>
    <property type="evidence" value="ECO:0007669"/>
    <property type="project" value="TreeGrafter"/>
</dbReference>
<dbReference type="InterPro" id="IPR036236">
    <property type="entry name" value="Znf_C2H2_sf"/>
</dbReference>
<dbReference type="CDD" id="cd18186">
    <property type="entry name" value="BTB_POZ_ZBTB_KLHL-like"/>
    <property type="match status" value="1"/>
</dbReference>
<evidence type="ECO:0000256" key="3">
    <source>
        <dbReference type="ARBA" id="ARBA00022737"/>
    </source>
</evidence>
<evidence type="ECO:0000256" key="7">
    <source>
        <dbReference type="PROSITE-ProRule" id="PRU00042"/>
    </source>
</evidence>
<feature type="domain" description="C2H2-type" evidence="10">
    <location>
        <begin position="598"/>
        <end position="621"/>
    </location>
</feature>
<keyword evidence="2" id="KW-0479">Metal-binding</keyword>
<feature type="compositionally biased region" description="Basic and acidic residues" evidence="8">
    <location>
        <begin position="294"/>
        <end position="318"/>
    </location>
</feature>
<dbReference type="SUPFAM" id="SSF57667">
    <property type="entry name" value="beta-beta-alpha zinc fingers"/>
    <property type="match status" value="6"/>
</dbReference>
<dbReference type="SMART" id="SM00355">
    <property type="entry name" value="ZnF_C2H2"/>
    <property type="match status" value="12"/>
</dbReference>
<dbReference type="GO" id="GO:0008270">
    <property type="term" value="F:zinc ion binding"/>
    <property type="evidence" value="ECO:0007669"/>
    <property type="project" value="UniProtKB-KW"/>
</dbReference>
<comment type="subcellular location">
    <subcellularLocation>
        <location evidence="1">Nucleus</location>
    </subcellularLocation>
</comment>
<dbReference type="Pfam" id="PF00096">
    <property type="entry name" value="zf-C2H2"/>
    <property type="match status" value="3"/>
</dbReference>
<dbReference type="GO" id="GO:0003677">
    <property type="term" value="F:DNA binding"/>
    <property type="evidence" value="ECO:0007669"/>
    <property type="project" value="InterPro"/>
</dbReference>
<dbReference type="InterPro" id="IPR011333">
    <property type="entry name" value="SKP1/BTB/POZ_sf"/>
</dbReference>
<keyword evidence="6" id="KW-0539">Nucleus</keyword>
<dbReference type="FunFam" id="3.30.160.60:FF:001443">
    <property type="entry name" value="Zinc finger protein 668"/>
    <property type="match status" value="1"/>
</dbReference>
<evidence type="ECO:0000256" key="8">
    <source>
        <dbReference type="SAM" id="MobiDB-lite"/>
    </source>
</evidence>
<gene>
    <name evidence="11" type="ORF">LSH36_1156g00069</name>
</gene>
<dbReference type="Gene3D" id="3.30.160.60">
    <property type="entry name" value="Classic Zinc Finger"/>
    <property type="match status" value="9"/>
</dbReference>
<evidence type="ECO:0000259" key="9">
    <source>
        <dbReference type="PROSITE" id="PS50097"/>
    </source>
</evidence>
<feature type="domain" description="C2H2-type" evidence="10">
    <location>
        <begin position="726"/>
        <end position="753"/>
    </location>
</feature>
<dbReference type="PANTHER" id="PTHR24403">
    <property type="entry name" value="ZINC FINGER PROTEIN"/>
    <property type="match status" value="1"/>
</dbReference>
<dbReference type="SMART" id="SM00384">
    <property type="entry name" value="AT_hook"/>
    <property type="match status" value="2"/>
</dbReference>
<evidence type="ECO:0000256" key="1">
    <source>
        <dbReference type="ARBA" id="ARBA00004123"/>
    </source>
</evidence>
<evidence type="ECO:0000256" key="5">
    <source>
        <dbReference type="ARBA" id="ARBA00022833"/>
    </source>
</evidence>
<feature type="region of interest" description="Disordered" evidence="8">
    <location>
        <begin position="358"/>
        <end position="469"/>
    </location>
</feature>
<feature type="domain" description="BTB" evidence="9">
    <location>
        <begin position="30"/>
        <end position="97"/>
    </location>
</feature>
<feature type="compositionally biased region" description="Basic and acidic residues" evidence="8">
    <location>
        <begin position="247"/>
        <end position="262"/>
    </location>
</feature>
<feature type="domain" description="C2H2-type" evidence="10">
    <location>
        <begin position="566"/>
        <end position="593"/>
    </location>
</feature>
<reference evidence="11" key="1">
    <citation type="journal article" date="2023" name="Mol. Biol. Evol.">
        <title>Third-Generation Sequencing Reveals the Adaptive Role of the Epigenome in Three Deep-Sea Polychaetes.</title>
        <authorList>
            <person name="Perez M."/>
            <person name="Aroh O."/>
            <person name="Sun Y."/>
            <person name="Lan Y."/>
            <person name="Juniper S.K."/>
            <person name="Young C.R."/>
            <person name="Angers B."/>
            <person name="Qian P.Y."/>
        </authorList>
    </citation>
    <scope>NUCLEOTIDE SEQUENCE</scope>
    <source>
        <strain evidence="11">P08H-3</strain>
    </source>
</reference>
<dbReference type="SUPFAM" id="SSF54695">
    <property type="entry name" value="POZ domain"/>
    <property type="match status" value="1"/>
</dbReference>
<dbReference type="InterPro" id="IPR000637">
    <property type="entry name" value="HMGI/Y_DNA-bd_CS"/>
</dbReference>
<feature type="domain" description="C2H2-type" evidence="10">
    <location>
        <begin position="754"/>
        <end position="781"/>
    </location>
</feature>
<feature type="compositionally biased region" description="Polar residues" evidence="8">
    <location>
        <begin position="140"/>
        <end position="162"/>
    </location>
</feature>
<dbReference type="FunFam" id="3.30.160.60:FF:000446">
    <property type="entry name" value="Zinc finger protein"/>
    <property type="match status" value="2"/>
</dbReference>
<dbReference type="Pfam" id="PF00651">
    <property type="entry name" value="BTB"/>
    <property type="match status" value="1"/>
</dbReference>
<dbReference type="AlphaFoldDB" id="A0AAD9MS84"/>
<feature type="compositionally biased region" description="Basic and acidic residues" evidence="8">
    <location>
        <begin position="426"/>
        <end position="454"/>
    </location>
</feature>
<dbReference type="InterPro" id="IPR017956">
    <property type="entry name" value="AT_hook_DNA-bd_motif"/>
</dbReference>
<dbReference type="PROSITE" id="PS50157">
    <property type="entry name" value="ZINC_FINGER_C2H2_2"/>
    <property type="match status" value="8"/>
</dbReference>
<evidence type="ECO:0000256" key="6">
    <source>
        <dbReference type="ARBA" id="ARBA00023242"/>
    </source>
</evidence>